<keyword evidence="8" id="KW-1015">Disulfide bond</keyword>
<dbReference type="GO" id="GO:0009897">
    <property type="term" value="C:external side of plasma membrane"/>
    <property type="evidence" value="ECO:0007669"/>
    <property type="project" value="TreeGrafter"/>
</dbReference>
<protein>
    <recommendedName>
        <fullName evidence="17">Butyrophilin subfamily 1 member A1-like</fullName>
    </recommendedName>
</protein>
<dbReference type="SUPFAM" id="SSF49899">
    <property type="entry name" value="Concanavalin A-like lectins/glucanases"/>
    <property type="match status" value="1"/>
</dbReference>
<evidence type="ECO:0008006" key="17">
    <source>
        <dbReference type="Google" id="ProtNLM"/>
    </source>
</evidence>
<dbReference type="InterPro" id="IPR043136">
    <property type="entry name" value="B30.2/SPRY_sf"/>
</dbReference>
<dbReference type="Gene3D" id="2.60.120.920">
    <property type="match status" value="1"/>
</dbReference>
<dbReference type="SMART" id="SM00406">
    <property type="entry name" value="IGv"/>
    <property type="match status" value="1"/>
</dbReference>
<keyword evidence="4 12" id="KW-0732">Signal</keyword>
<evidence type="ECO:0000256" key="7">
    <source>
        <dbReference type="ARBA" id="ARBA00023136"/>
    </source>
</evidence>
<feature type="transmembrane region" description="Helical" evidence="11">
    <location>
        <begin position="250"/>
        <end position="273"/>
    </location>
</feature>
<evidence type="ECO:0000259" key="13">
    <source>
        <dbReference type="PROSITE" id="PS50188"/>
    </source>
</evidence>
<dbReference type="InterPro" id="IPR007110">
    <property type="entry name" value="Ig-like_dom"/>
</dbReference>
<dbReference type="PROSITE" id="PS50835">
    <property type="entry name" value="IG_LIKE"/>
    <property type="match status" value="2"/>
</dbReference>
<evidence type="ECO:0000313" key="16">
    <source>
        <dbReference type="Proteomes" id="UP001066276"/>
    </source>
</evidence>
<feature type="signal peptide" evidence="12">
    <location>
        <begin position="1"/>
        <end position="30"/>
    </location>
</feature>
<dbReference type="FunFam" id="2.60.120.920:FF:000004">
    <property type="entry name" value="Butyrophilin subfamily 1 member A1"/>
    <property type="match status" value="1"/>
</dbReference>
<feature type="domain" description="Ig-like" evidence="14">
    <location>
        <begin position="37"/>
        <end position="141"/>
    </location>
</feature>
<reference evidence="15" key="1">
    <citation type="journal article" date="2022" name="bioRxiv">
        <title>Sequencing and chromosome-scale assembly of the giantPleurodeles waltlgenome.</title>
        <authorList>
            <person name="Brown T."/>
            <person name="Elewa A."/>
            <person name="Iarovenko S."/>
            <person name="Subramanian E."/>
            <person name="Araus A.J."/>
            <person name="Petzold A."/>
            <person name="Susuki M."/>
            <person name="Suzuki K.-i.T."/>
            <person name="Hayashi T."/>
            <person name="Toyoda A."/>
            <person name="Oliveira C."/>
            <person name="Osipova E."/>
            <person name="Leigh N.D."/>
            <person name="Simon A."/>
            <person name="Yun M.H."/>
        </authorList>
    </citation>
    <scope>NUCLEOTIDE SEQUENCE</scope>
    <source>
        <strain evidence="15">20211129_DDA</strain>
        <tissue evidence="15">Liver</tissue>
    </source>
</reference>
<dbReference type="PRINTS" id="PR01407">
    <property type="entry name" value="BUTYPHLNCDUF"/>
</dbReference>
<dbReference type="SMART" id="SM00589">
    <property type="entry name" value="PRY"/>
    <property type="match status" value="1"/>
</dbReference>
<gene>
    <name evidence="15" type="ORF">NDU88_001477</name>
</gene>
<keyword evidence="3 11" id="KW-0812">Transmembrane</keyword>
<dbReference type="InterPro" id="IPR003879">
    <property type="entry name" value="Butyrophylin_SPRY"/>
</dbReference>
<dbReference type="GO" id="GO:0001817">
    <property type="term" value="P:regulation of cytokine production"/>
    <property type="evidence" value="ECO:0007669"/>
    <property type="project" value="TreeGrafter"/>
</dbReference>
<evidence type="ECO:0000256" key="9">
    <source>
        <dbReference type="ARBA" id="ARBA00023180"/>
    </source>
</evidence>
<dbReference type="Pfam" id="PF07686">
    <property type="entry name" value="V-set"/>
    <property type="match status" value="1"/>
</dbReference>
<evidence type="ECO:0000256" key="12">
    <source>
        <dbReference type="SAM" id="SignalP"/>
    </source>
</evidence>
<evidence type="ECO:0000256" key="5">
    <source>
        <dbReference type="ARBA" id="ARBA00022989"/>
    </source>
</evidence>
<feature type="domain" description="Ig-like" evidence="14">
    <location>
        <begin position="151"/>
        <end position="238"/>
    </location>
</feature>
<dbReference type="InterPro" id="IPR003599">
    <property type="entry name" value="Ig_sub"/>
</dbReference>
<dbReference type="InterPro" id="IPR036179">
    <property type="entry name" value="Ig-like_dom_sf"/>
</dbReference>
<keyword evidence="6" id="KW-0175">Coiled coil</keyword>
<dbReference type="FunFam" id="2.60.40.10:FF:000208">
    <property type="entry name" value="Butyrophilin subfamily 1 member A1"/>
    <property type="match status" value="1"/>
</dbReference>
<dbReference type="Pfam" id="PF00622">
    <property type="entry name" value="SPRY"/>
    <property type="match status" value="1"/>
</dbReference>
<evidence type="ECO:0000256" key="2">
    <source>
        <dbReference type="ARBA" id="ARBA00007591"/>
    </source>
</evidence>
<keyword evidence="16" id="KW-1185">Reference proteome</keyword>
<evidence type="ECO:0000259" key="14">
    <source>
        <dbReference type="PROSITE" id="PS50835"/>
    </source>
</evidence>
<proteinExistence type="inferred from homology"/>
<dbReference type="GO" id="GO:0005102">
    <property type="term" value="F:signaling receptor binding"/>
    <property type="evidence" value="ECO:0007669"/>
    <property type="project" value="TreeGrafter"/>
</dbReference>
<dbReference type="InterPro" id="IPR053896">
    <property type="entry name" value="BTN3A2-like_Ig-C"/>
</dbReference>
<dbReference type="PROSITE" id="PS50188">
    <property type="entry name" value="B302_SPRY"/>
    <property type="match status" value="1"/>
</dbReference>
<dbReference type="EMBL" id="JANPWB010000010">
    <property type="protein sequence ID" value="KAJ1135031.1"/>
    <property type="molecule type" value="Genomic_DNA"/>
</dbReference>
<name>A0AAV7Q3U3_PLEWA</name>
<dbReference type="InterPro" id="IPR013320">
    <property type="entry name" value="ConA-like_dom_sf"/>
</dbReference>
<evidence type="ECO:0000256" key="1">
    <source>
        <dbReference type="ARBA" id="ARBA00004479"/>
    </source>
</evidence>
<dbReference type="SMART" id="SM00409">
    <property type="entry name" value="IG"/>
    <property type="match status" value="1"/>
</dbReference>
<dbReference type="GO" id="GO:0050852">
    <property type="term" value="P:T cell receptor signaling pathway"/>
    <property type="evidence" value="ECO:0007669"/>
    <property type="project" value="TreeGrafter"/>
</dbReference>
<evidence type="ECO:0000256" key="10">
    <source>
        <dbReference type="ARBA" id="ARBA00023319"/>
    </source>
</evidence>
<dbReference type="AlphaFoldDB" id="A0AAV7Q3U3"/>
<dbReference type="InterPro" id="IPR003877">
    <property type="entry name" value="SPRY_dom"/>
</dbReference>
<dbReference type="InterPro" id="IPR050504">
    <property type="entry name" value="IgSF_BTN/MOG"/>
</dbReference>
<keyword evidence="9" id="KW-0325">Glycoprotein</keyword>
<evidence type="ECO:0000256" key="4">
    <source>
        <dbReference type="ARBA" id="ARBA00022729"/>
    </source>
</evidence>
<comment type="subcellular location">
    <subcellularLocation>
        <location evidence="1">Membrane</location>
        <topology evidence="1">Single-pass type I membrane protein</topology>
    </subcellularLocation>
</comment>
<feature type="domain" description="B30.2/SPRY" evidence="13">
    <location>
        <begin position="278"/>
        <end position="465"/>
    </location>
</feature>
<dbReference type="PANTHER" id="PTHR24100:SF149">
    <property type="entry name" value="BG-LIKE ANTIGEN 1-RELATED"/>
    <property type="match status" value="1"/>
</dbReference>
<organism evidence="15 16">
    <name type="scientific">Pleurodeles waltl</name>
    <name type="common">Iberian ribbed newt</name>
    <dbReference type="NCBI Taxonomy" id="8319"/>
    <lineage>
        <taxon>Eukaryota</taxon>
        <taxon>Metazoa</taxon>
        <taxon>Chordata</taxon>
        <taxon>Craniata</taxon>
        <taxon>Vertebrata</taxon>
        <taxon>Euteleostomi</taxon>
        <taxon>Amphibia</taxon>
        <taxon>Batrachia</taxon>
        <taxon>Caudata</taxon>
        <taxon>Salamandroidea</taxon>
        <taxon>Salamandridae</taxon>
        <taxon>Pleurodelinae</taxon>
        <taxon>Pleurodeles</taxon>
    </lineage>
</organism>
<evidence type="ECO:0000256" key="6">
    <source>
        <dbReference type="ARBA" id="ARBA00023054"/>
    </source>
</evidence>
<accession>A0AAV7Q3U3</accession>
<evidence type="ECO:0000256" key="3">
    <source>
        <dbReference type="ARBA" id="ARBA00022692"/>
    </source>
</evidence>
<evidence type="ECO:0000313" key="15">
    <source>
        <dbReference type="EMBL" id="KAJ1135031.1"/>
    </source>
</evidence>
<keyword evidence="7 11" id="KW-0472">Membrane</keyword>
<dbReference type="FunFam" id="2.60.40.10:FF:000088">
    <property type="entry name" value="Butyrophilin subfamily 1 member A1"/>
    <property type="match status" value="1"/>
</dbReference>
<dbReference type="InterPro" id="IPR013783">
    <property type="entry name" value="Ig-like_fold"/>
</dbReference>
<dbReference type="InterPro" id="IPR013106">
    <property type="entry name" value="Ig_V-set"/>
</dbReference>
<keyword evidence="5 11" id="KW-1133">Transmembrane helix</keyword>
<comment type="caution">
    <text evidence="15">The sequence shown here is derived from an EMBL/GenBank/DDBJ whole genome shotgun (WGS) entry which is preliminary data.</text>
</comment>
<dbReference type="InterPro" id="IPR001870">
    <property type="entry name" value="B30.2/SPRY"/>
</dbReference>
<keyword evidence="10" id="KW-0393">Immunoglobulin domain</keyword>
<dbReference type="SMART" id="SM00449">
    <property type="entry name" value="SPRY"/>
    <property type="match status" value="1"/>
</dbReference>
<sequence>MPGISVMDGRIWSPHLFWLMVLDLLASASATFSVLGPQVPVIAAVGMDTILTCRLYPVTSVQDLEVRWVSSRHNSILSLYRGGRELDVRQIPEYQGRTQLVRDGLEDGSIGLLIRSTRLSDEGEYRCFVQSATFYDQATLELKVIGIGSNPNIHVESYQSGEIRLVCKSEGWYPEPEVMWQRHGGESFPLTADHLNAPLQDGLFQVDSPLLITRESSKDLSCVVRNRFTNQSKEAVISIAEPFFRKISPWTLGLAITVATLLVLSPLLVCFMVKERKEKVFLSREVDFRRAVMKPETVNLDPETGNPELIVSPDLKSVTRSDVRQDLPDGPKRFSSARCILGSNTFTSGNHYWEVLVEDAGDWAVGCTRESVTRKGLITLTPDDGIWSAGVTGGQYQVLANPRPELFFNKTPQKVGVYLELERGRLSFYNVDEGMDHIYSFRVHFTETILPFFWVGSGVEIKICH</sequence>
<dbReference type="Gene3D" id="2.60.40.10">
    <property type="entry name" value="Immunoglobulins"/>
    <property type="match status" value="2"/>
</dbReference>
<dbReference type="PANTHER" id="PTHR24100">
    <property type="entry name" value="BUTYROPHILIN"/>
    <property type="match status" value="1"/>
</dbReference>
<dbReference type="InterPro" id="IPR006574">
    <property type="entry name" value="PRY"/>
</dbReference>
<dbReference type="SUPFAM" id="SSF48726">
    <property type="entry name" value="Immunoglobulin"/>
    <property type="match status" value="2"/>
</dbReference>
<dbReference type="Pfam" id="PF22705">
    <property type="entry name" value="C2-set_3"/>
    <property type="match status" value="1"/>
</dbReference>
<evidence type="ECO:0000256" key="11">
    <source>
        <dbReference type="SAM" id="Phobius"/>
    </source>
</evidence>
<dbReference type="Proteomes" id="UP001066276">
    <property type="component" value="Chromosome 6"/>
</dbReference>
<dbReference type="Pfam" id="PF13765">
    <property type="entry name" value="PRY"/>
    <property type="match status" value="1"/>
</dbReference>
<feature type="chain" id="PRO_5043978428" description="Butyrophilin subfamily 1 member A1-like" evidence="12">
    <location>
        <begin position="31"/>
        <end position="465"/>
    </location>
</feature>
<evidence type="ECO:0000256" key="8">
    <source>
        <dbReference type="ARBA" id="ARBA00023157"/>
    </source>
</evidence>
<comment type="similarity">
    <text evidence="2">Belongs to the immunoglobulin superfamily. BTN/MOG family.</text>
</comment>